<organism evidence="1 2">
    <name type="scientific">Candidatus Gallipaludibacter merdavium</name>
    <dbReference type="NCBI Taxonomy" id="2840839"/>
    <lineage>
        <taxon>Bacteria</taxon>
        <taxon>Pseudomonadati</taxon>
        <taxon>Bacteroidota</taxon>
        <taxon>Bacteroidia</taxon>
        <taxon>Bacteroidales</taxon>
        <taxon>Candidatus Gallipaludibacter</taxon>
    </lineage>
</organism>
<proteinExistence type="predicted"/>
<gene>
    <name evidence="1" type="ORF">IAA73_07340</name>
</gene>
<dbReference type="AlphaFoldDB" id="A0A9D9N4K8"/>
<protein>
    <submittedName>
        <fullName evidence="1">GTP pyrophosphokinase</fullName>
    </submittedName>
</protein>
<comment type="caution">
    <text evidence="1">The sequence shown here is derived from an EMBL/GenBank/DDBJ whole genome shotgun (WGS) entry which is preliminary data.</text>
</comment>
<dbReference type="PANTHER" id="PTHR43061:SF1">
    <property type="entry name" value="GTP DIPHOSPHOKINASE RSH1, CHLOROPLASTIC-RELATED"/>
    <property type="match status" value="1"/>
</dbReference>
<sequence>MSTNKELLEKALSIAVNAHKGQVDKSGAPYIMHPVRVAGKCCTDEERIVALLHDTIEDTEVTQDYLLHEGFPQNIVDAILSVTKEEDESYDDFIKRCRVNPIGRQVKIHDLEDNMDITRLDCLKENDLVRLNKYLKAYQYLLSR</sequence>
<accession>A0A9D9N4K8</accession>
<name>A0A9D9N4K8_9BACT</name>
<reference evidence="1" key="1">
    <citation type="submission" date="2020-10" db="EMBL/GenBank/DDBJ databases">
        <authorList>
            <person name="Gilroy R."/>
        </authorList>
    </citation>
    <scope>NUCLEOTIDE SEQUENCE</scope>
    <source>
        <strain evidence="1">G3-3990</strain>
    </source>
</reference>
<evidence type="ECO:0000313" key="2">
    <source>
        <dbReference type="Proteomes" id="UP000823641"/>
    </source>
</evidence>
<evidence type="ECO:0000313" key="1">
    <source>
        <dbReference type="EMBL" id="MBO8460127.1"/>
    </source>
</evidence>
<dbReference type="PANTHER" id="PTHR43061">
    <property type="entry name" value="GTP DIPHOSPHOKINASE RSH1, CHLOROPLASTIC-RELATED"/>
    <property type="match status" value="1"/>
</dbReference>
<reference evidence="1" key="2">
    <citation type="journal article" date="2021" name="PeerJ">
        <title>Extensive microbial diversity within the chicken gut microbiome revealed by metagenomics and culture.</title>
        <authorList>
            <person name="Gilroy R."/>
            <person name="Ravi A."/>
            <person name="Getino M."/>
            <person name="Pursley I."/>
            <person name="Horton D.L."/>
            <person name="Alikhan N.F."/>
            <person name="Baker D."/>
            <person name="Gharbi K."/>
            <person name="Hall N."/>
            <person name="Watson M."/>
            <person name="Adriaenssens E.M."/>
            <person name="Foster-Nyarko E."/>
            <person name="Jarju S."/>
            <person name="Secka A."/>
            <person name="Antonio M."/>
            <person name="Oren A."/>
            <person name="Chaudhuri R.R."/>
            <person name="La Ragione R."/>
            <person name="Hildebrand F."/>
            <person name="Pallen M.J."/>
        </authorList>
    </citation>
    <scope>NUCLEOTIDE SEQUENCE</scope>
    <source>
        <strain evidence="1">G3-3990</strain>
    </source>
</reference>
<dbReference type="Pfam" id="PF13328">
    <property type="entry name" value="HD_4"/>
    <property type="match status" value="1"/>
</dbReference>
<dbReference type="SUPFAM" id="SSF109604">
    <property type="entry name" value="HD-domain/PDEase-like"/>
    <property type="match status" value="1"/>
</dbReference>
<dbReference type="Proteomes" id="UP000823641">
    <property type="component" value="Unassembled WGS sequence"/>
</dbReference>
<dbReference type="EMBL" id="JADIMG010000072">
    <property type="protein sequence ID" value="MBO8460127.1"/>
    <property type="molecule type" value="Genomic_DNA"/>
</dbReference>
<dbReference type="Gene3D" id="1.10.3210.10">
    <property type="entry name" value="Hypothetical protein af1432"/>
    <property type="match status" value="1"/>
</dbReference>